<keyword evidence="4 7" id="KW-0808">Transferase</keyword>
<dbReference type="KEGG" id="phn:PAEH1_02995"/>
<reference evidence="9 10" key="1">
    <citation type="submission" date="2017-01" db="EMBL/GenBank/DDBJ databases">
        <title>Complete Genome Sequence of Paenalcaligenes hominis, Isolated from a paraplegic Patient with neurogenic bladder.</title>
        <authorList>
            <person name="Mukhopadhyay R."/>
            <person name="Joaquin J."/>
            <person name="Hogue R."/>
            <person name="Kilaru A."/>
            <person name="Jospin G."/>
            <person name="Mars K."/>
            <person name="Eisen J.A."/>
            <person name="Chaturvedi V."/>
        </authorList>
    </citation>
    <scope>NUCLEOTIDE SEQUENCE [LARGE SCALE GENOMIC DNA]</scope>
    <source>
        <strain evidence="9 10">15S00501</strain>
    </source>
</reference>
<dbReference type="Pfam" id="PF00364">
    <property type="entry name" value="Biotin_lipoyl"/>
    <property type="match status" value="1"/>
</dbReference>
<comment type="cofactor">
    <cofactor evidence="1 7">
        <name>(R)-lipoate</name>
        <dbReference type="ChEBI" id="CHEBI:83088"/>
    </cofactor>
</comment>
<evidence type="ECO:0000259" key="8">
    <source>
        <dbReference type="PROSITE" id="PS50968"/>
    </source>
</evidence>
<dbReference type="Gene3D" id="3.30.559.10">
    <property type="entry name" value="Chloramphenicol acetyltransferase-like domain"/>
    <property type="match status" value="1"/>
</dbReference>
<dbReference type="GO" id="GO:0031405">
    <property type="term" value="F:lipoic acid binding"/>
    <property type="evidence" value="ECO:0007669"/>
    <property type="project" value="TreeGrafter"/>
</dbReference>
<dbReference type="AlphaFoldDB" id="A0A1U9JYC9"/>
<dbReference type="GO" id="GO:0016407">
    <property type="term" value="F:acetyltransferase activity"/>
    <property type="evidence" value="ECO:0007669"/>
    <property type="project" value="TreeGrafter"/>
</dbReference>
<evidence type="ECO:0000256" key="4">
    <source>
        <dbReference type="ARBA" id="ARBA00022679"/>
    </source>
</evidence>
<dbReference type="InterPro" id="IPR000089">
    <property type="entry name" value="Biotin_lipoyl"/>
</dbReference>
<organism evidence="9 10">
    <name type="scientific">Paenalcaligenes hominis</name>
    <dbReference type="NCBI Taxonomy" id="643674"/>
    <lineage>
        <taxon>Bacteria</taxon>
        <taxon>Pseudomonadati</taxon>
        <taxon>Pseudomonadota</taxon>
        <taxon>Betaproteobacteria</taxon>
        <taxon>Burkholderiales</taxon>
        <taxon>Alcaligenaceae</taxon>
        <taxon>Paenalcaligenes</taxon>
    </lineage>
</organism>
<dbReference type="SUPFAM" id="SSF52777">
    <property type="entry name" value="CoA-dependent acyltransferases"/>
    <property type="match status" value="1"/>
</dbReference>
<dbReference type="PROSITE" id="PS50968">
    <property type="entry name" value="BIOTINYL_LIPOYL"/>
    <property type="match status" value="1"/>
</dbReference>
<name>A0A1U9JYC9_9BURK</name>
<evidence type="ECO:0000313" key="10">
    <source>
        <dbReference type="Proteomes" id="UP000189369"/>
    </source>
</evidence>
<dbReference type="STRING" id="643674.PAEH1_02995"/>
<proteinExistence type="inferred from homology"/>
<comment type="subunit">
    <text evidence="3">Forms a 24-polypeptide structural core with octahedral symmetry.</text>
</comment>
<evidence type="ECO:0000256" key="1">
    <source>
        <dbReference type="ARBA" id="ARBA00001938"/>
    </source>
</evidence>
<dbReference type="Proteomes" id="UP000189369">
    <property type="component" value="Chromosome"/>
</dbReference>
<dbReference type="InterPro" id="IPR050743">
    <property type="entry name" value="2-oxoacid_DH_E2_comp"/>
</dbReference>
<dbReference type="FunFam" id="3.30.559.10:FF:000007">
    <property type="entry name" value="Dihydrolipoamide acetyltransferase component of pyruvate dehydrogenase complex"/>
    <property type="match status" value="1"/>
</dbReference>
<dbReference type="PANTHER" id="PTHR43178">
    <property type="entry name" value="DIHYDROLIPOAMIDE ACETYLTRANSFERASE COMPONENT OF PYRUVATE DEHYDROGENASE COMPLEX"/>
    <property type="match status" value="1"/>
</dbReference>
<dbReference type="CDD" id="cd06849">
    <property type="entry name" value="lipoyl_domain"/>
    <property type="match status" value="1"/>
</dbReference>
<dbReference type="Pfam" id="PF00198">
    <property type="entry name" value="2-oxoacid_dh"/>
    <property type="match status" value="1"/>
</dbReference>
<evidence type="ECO:0000256" key="3">
    <source>
        <dbReference type="ARBA" id="ARBA00011484"/>
    </source>
</evidence>
<keyword evidence="6 7" id="KW-0012">Acyltransferase</keyword>
<dbReference type="InterPro" id="IPR011053">
    <property type="entry name" value="Single_hybrid_motif"/>
</dbReference>
<protein>
    <recommendedName>
        <fullName evidence="7">Dihydrolipoamide acetyltransferase component of pyruvate dehydrogenase complex</fullName>
        <ecNumber evidence="7">2.3.1.-</ecNumber>
    </recommendedName>
</protein>
<evidence type="ECO:0000256" key="5">
    <source>
        <dbReference type="ARBA" id="ARBA00022823"/>
    </source>
</evidence>
<keyword evidence="5 7" id="KW-0450">Lipoyl</keyword>
<dbReference type="GO" id="GO:0005737">
    <property type="term" value="C:cytoplasm"/>
    <property type="evidence" value="ECO:0007669"/>
    <property type="project" value="TreeGrafter"/>
</dbReference>
<dbReference type="Gene3D" id="2.40.50.100">
    <property type="match status" value="1"/>
</dbReference>
<dbReference type="InterPro" id="IPR023213">
    <property type="entry name" value="CAT-like_dom_sf"/>
</dbReference>
<accession>A0A1U9JYC9</accession>
<dbReference type="PANTHER" id="PTHR43178:SF5">
    <property type="entry name" value="LIPOAMIDE ACYLTRANSFERASE COMPONENT OF BRANCHED-CHAIN ALPHA-KETO ACID DEHYDROGENASE COMPLEX, MITOCHONDRIAL"/>
    <property type="match status" value="1"/>
</dbReference>
<dbReference type="InterPro" id="IPR001078">
    <property type="entry name" value="2-oxoacid_DH_actylTfrase"/>
</dbReference>
<feature type="domain" description="Lipoyl-binding" evidence="8">
    <location>
        <begin position="3"/>
        <end position="78"/>
    </location>
</feature>
<sequence length="430" mass="46437">MSHYTIKIPDIGEGITEVEIVEWFVQVNEPVAEDQKVASVMTDKVSVDITSPVAGTVAALGGPAGEVLAVGANLVDIALADASVAPVDEPQPTPAAVEPVSIATAAQEPDSQSIPSLTPEVNAIEAPPAPSTLSHATTPHERLLHKVQASPAVRKRAASLAIDLSQLALQLQKNHLTHADLDQHLAGSDTSRARTRSAAMDAIHTVPVRGLRRQIAKKMLESSQSIPHFSYVEAIDVTELEAWRQQLNHHWAEQRGRLTLLPFLVRAMCLAVQKHPEVNARYDAEQQVLHQYDAVHIAIATQTDEGLMVPVLENAQQLSLWDIAAQIQDLAQKARSGGGDLKAKSTITLSSLGALGGVVATPIINAPEVAIVGVNKQIRMPVVIDEHIQIRTMMNLSSSFDHRFVDGMHAAEFIQTVRAFLEKPQVYLVD</sequence>
<dbReference type="OrthoDB" id="9805770at2"/>
<dbReference type="SUPFAM" id="SSF51230">
    <property type="entry name" value="Single hybrid motif"/>
    <property type="match status" value="1"/>
</dbReference>
<dbReference type="EMBL" id="CP019697">
    <property type="protein sequence ID" value="AQS50787.1"/>
    <property type="molecule type" value="Genomic_DNA"/>
</dbReference>
<evidence type="ECO:0000256" key="7">
    <source>
        <dbReference type="RuleBase" id="RU003423"/>
    </source>
</evidence>
<evidence type="ECO:0000256" key="2">
    <source>
        <dbReference type="ARBA" id="ARBA00007317"/>
    </source>
</evidence>
<evidence type="ECO:0000256" key="6">
    <source>
        <dbReference type="ARBA" id="ARBA00023315"/>
    </source>
</evidence>
<comment type="similarity">
    <text evidence="2 7">Belongs to the 2-oxoacid dehydrogenase family.</text>
</comment>
<gene>
    <name evidence="9" type="ORF">PAEH1_02995</name>
</gene>
<dbReference type="EC" id="2.3.1.-" evidence="7"/>
<dbReference type="PROSITE" id="PS00189">
    <property type="entry name" value="LIPOYL"/>
    <property type="match status" value="1"/>
</dbReference>
<evidence type="ECO:0000313" key="9">
    <source>
        <dbReference type="EMBL" id="AQS50787.1"/>
    </source>
</evidence>
<dbReference type="InterPro" id="IPR003016">
    <property type="entry name" value="2-oxoA_DH_lipoyl-BS"/>
</dbReference>